<dbReference type="EMBL" id="LECT01000017">
    <property type="protein sequence ID" value="KLU05819.1"/>
    <property type="molecule type" value="Genomic_DNA"/>
</dbReference>
<comment type="caution">
    <text evidence="1">The sequence shown here is derived from an EMBL/GenBank/DDBJ whole genome shotgun (WGS) entry which is preliminary data.</text>
</comment>
<gene>
    <name evidence="1" type="ORF">RISK_002451</name>
</gene>
<dbReference type="Proteomes" id="UP000036367">
    <property type="component" value="Unassembled WGS sequence"/>
</dbReference>
<organism evidence="1 2">
    <name type="scientific">Rhodopirellula islandica</name>
    <dbReference type="NCBI Taxonomy" id="595434"/>
    <lineage>
        <taxon>Bacteria</taxon>
        <taxon>Pseudomonadati</taxon>
        <taxon>Planctomycetota</taxon>
        <taxon>Planctomycetia</taxon>
        <taxon>Pirellulales</taxon>
        <taxon>Pirellulaceae</taxon>
        <taxon>Rhodopirellula</taxon>
    </lineage>
</organism>
<dbReference type="STRING" id="595434.RISK_002451"/>
<evidence type="ECO:0000313" key="1">
    <source>
        <dbReference type="EMBL" id="KLU05819.1"/>
    </source>
</evidence>
<proteinExistence type="predicted"/>
<dbReference type="AlphaFoldDB" id="A0A0J1EJX7"/>
<evidence type="ECO:0000313" key="2">
    <source>
        <dbReference type="Proteomes" id="UP000036367"/>
    </source>
</evidence>
<keyword evidence="2" id="KW-1185">Reference proteome</keyword>
<dbReference type="PATRIC" id="fig|595434.4.peg.2339"/>
<name>A0A0J1EJX7_RHOIS</name>
<protein>
    <submittedName>
        <fullName evidence="1">Uncharacterized protein</fullName>
    </submittedName>
</protein>
<accession>A0A0J1EJX7</accession>
<sequence length="45" mass="5341">MAMDLLITWFSRVEWSTPVSSELSAQPTDRDESFRFRLSVQMLEF</sequence>
<reference evidence="1" key="1">
    <citation type="submission" date="2015-05" db="EMBL/GenBank/DDBJ databases">
        <title>Permanent draft genome of Rhodopirellula islandicus K833.</title>
        <authorList>
            <person name="Kizina J."/>
            <person name="Richter M."/>
            <person name="Glockner F.O."/>
            <person name="Harder J."/>
        </authorList>
    </citation>
    <scope>NUCLEOTIDE SEQUENCE [LARGE SCALE GENOMIC DNA]</scope>
    <source>
        <strain evidence="1">K833</strain>
    </source>
</reference>